<reference evidence="3 4" key="1">
    <citation type="submission" date="2019-07" db="EMBL/GenBank/DDBJ databases">
        <title>Annotation for the trematode Paragonimus westermani.</title>
        <authorList>
            <person name="Choi Y.-J."/>
        </authorList>
    </citation>
    <scope>NUCLEOTIDE SEQUENCE [LARGE SCALE GENOMIC DNA]</scope>
    <source>
        <strain evidence="3">180907_Pwestermani</strain>
    </source>
</reference>
<keyword evidence="4" id="KW-1185">Reference proteome</keyword>
<keyword evidence="1" id="KW-1133">Transmembrane helix</keyword>
<name>A0A8T0DYK3_9TREM</name>
<dbReference type="SUPFAM" id="SSF57302">
    <property type="entry name" value="Snake toxin-like"/>
    <property type="match status" value="1"/>
</dbReference>
<proteinExistence type="predicted"/>
<evidence type="ECO:0000313" key="3">
    <source>
        <dbReference type="EMBL" id="KAF8572242.1"/>
    </source>
</evidence>
<protein>
    <recommendedName>
        <fullName evidence="5">UPAR/Ly6 domain-containing protein</fullName>
    </recommendedName>
</protein>
<evidence type="ECO:0000313" key="4">
    <source>
        <dbReference type="Proteomes" id="UP000699462"/>
    </source>
</evidence>
<feature type="chain" id="PRO_5035719893" description="UPAR/Ly6 domain-containing protein" evidence="2">
    <location>
        <begin position="32"/>
        <end position="137"/>
    </location>
</feature>
<comment type="caution">
    <text evidence="3">The sequence shown here is derived from an EMBL/GenBank/DDBJ whole genome shotgun (WGS) entry which is preliminary data.</text>
</comment>
<dbReference type="AlphaFoldDB" id="A0A8T0DYK3"/>
<feature type="transmembrane region" description="Helical" evidence="1">
    <location>
        <begin position="117"/>
        <end position="135"/>
    </location>
</feature>
<gene>
    <name evidence="3" type="ORF">P879_00818</name>
</gene>
<keyword evidence="1" id="KW-0812">Transmembrane</keyword>
<evidence type="ECO:0000256" key="2">
    <source>
        <dbReference type="SAM" id="SignalP"/>
    </source>
</evidence>
<keyword evidence="1" id="KW-0472">Membrane</keyword>
<feature type="signal peptide" evidence="2">
    <location>
        <begin position="1"/>
        <end position="31"/>
    </location>
</feature>
<dbReference type="OrthoDB" id="6226257at2759"/>
<accession>A0A8T0DYK3</accession>
<dbReference type="EMBL" id="JTDF01000115">
    <property type="protein sequence ID" value="KAF8572242.1"/>
    <property type="molecule type" value="Genomic_DNA"/>
</dbReference>
<keyword evidence="2" id="KW-0732">Signal</keyword>
<evidence type="ECO:0000256" key="1">
    <source>
        <dbReference type="SAM" id="Phobius"/>
    </source>
</evidence>
<organism evidence="3 4">
    <name type="scientific">Paragonimus westermani</name>
    <dbReference type="NCBI Taxonomy" id="34504"/>
    <lineage>
        <taxon>Eukaryota</taxon>
        <taxon>Metazoa</taxon>
        <taxon>Spiralia</taxon>
        <taxon>Lophotrochozoa</taxon>
        <taxon>Platyhelminthes</taxon>
        <taxon>Trematoda</taxon>
        <taxon>Digenea</taxon>
        <taxon>Plagiorchiida</taxon>
        <taxon>Troglotremata</taxon>
        <taxon>Troglotrematidae</taxon>
        <taxon>Paragonimus</taxon>
    </lineage>
</organism>
<evidence type="ECO:0008006" key="5">
    <source>
        <dbReference type="Google" id="ProtNLM"/>
    </source>
</evidence>
<dbReference type="InterPro" id="IPR045860">
    <property type="entry name" value="Snake_toxin-like_sf"/>
</dbReference>
<sequence length="137" mass="15391">MPFTIHSKTVMVRMNAILLLILSSQLTFVISIKCRTCLPCDEEDKKRFIFRPEAIQSDCKVCVTAESEYAGYKMEGRACMQTCPTSSKAEPTAPGIQNNVACCYKDMCNCQSKRGSTISLFHLVTLISVITWRLLTH</sequence>
<dbReference type="Proteomes" id="UP000699462">
    <property type="component" value="Unassembled WGS sequence"/>
</dbReference>